<sequence length="61" mass="7277">MILYINSFKSFLRSSFGRPTVSKFYNKIKPLLYSNSYFYHTYLSFPLLGAMVNWSVMNTYK</sequence>
<accession>I7GNT4</accession>
<proteinExistence type="evidence at transcript level"/>
<dbReference type="EMBL" id="AB173375">
    <property type="protein sequence ID" value="BAE90437.1"/>
    <property type="molecule type" value="mRNA"/>
</dbReference>
<keyword evidence="1" id="KW-1133">Transmembrane helix</keyword>
<reference evidence="2" key="1">
    <citation type="journal article" date="2007" name="PLoS Biol.">
        <title>Rate of evolution in brain-expressed genes in humans and other primates.</title>
        <authorList>
            <person name="Wang H.-Y."/>
            <person name="Chien H.-C."/>
            <person name="Osada N."/>
            <person name="Hashimoto K."/>
            <person name="Sugano S."/>
            <person name="Gojobori T."/>
            <person name="Chou C.-K."/>
            <person name="Tsai S.-F."/>
            <person name="Wu C.-I."/>
            <person name="Shen C.-K.J."/>
        </authorList>
    </citation>
    <scope>NUCLEOTIDE SEQUENCE</scope>
</reference>
<keyword evidence="1" id="KW-0472">Membrane</keyword>
<protein>
    <submittedName>
        <fullName evidence="2">Macaca fascicularis brain cDNA clone: QflA-22275, similar to human paraneoplastic antigen MA2 (PNMA2), mRNA, RefSeq: XM_376764.1</fullName>
    </submittedName>
</protein>
<evidence type="ECO:0000256" key="1">
    <source>
        <dbReference type="SAM" id="Phobius"/>
    </source>
</evidence>
<organism evidence="2">
    <name type="scientific">Macaca fascicularis</name>
    <name type="common">Crab-eating macaque</name>
    <name type="synonym">Cynomolgus monkey</name>
    <dbReference type="NCBI Taxonomy" id="9541"/>
    <lineage>
        <taxon>Eukaryota</taxon>
        <taxon>Metazoa</taxon>
        <taxon>Chordata</taxon>
        <taxon>Craniata</taxon>
        <taxon>Vertebrata</taxon>
        <taxon>Euteleostomi</taxon>
        <taxon>Mammalia</taxon>
        <taxon>Eutheria</taxon>
        <taxon>Euarchontoglires</taxon>
        <taxon>Primates</taxon>
        <taxon>Haplorrhini</taxon>
        <taxon>Catarrhini</taxon>
        <taxon>Cercopithecidae</taxon>
        <taxon>Cercopithecinae</taxon>
        <taxon>Macaca</taxon>
    </lineage>
</organism>
<evidence type="ECO:0000313" key="2">
    <source>
        <dbReference type="EMBL" id="BAE90437.1"/>
    </source>
</evidence>
<dbReference type="AlphaFoldDB" id="I7GNT4"/>
<feature type="transmembrane region" description="Helical" evidence="1">
    <location>
        <begin position="37"/>
        <end position="56"/>
    </location>
</feature>
<keyword evidence="1" id="KW-0812">Transmembrane</keyword>
<name>I7GNT4_MACFA</name>